<evidence type="ECO:0000313" key="1">
    <source>
        <dbReference type="EMBL" id="MBK1867746.1"/>
    </source>
</evidence>
<comment type="caution">
    <text evidence="1">The sequence shown here is derived from an EMBL/GenBank/DDBJ whole genome shotgun (WGS) entry which is preliminary data.</text>
</comment>
<organism evidence="1 2">
    <name type="scientific">Taklimakanibacter albus</name>
    <dbReference type="NCBI Taxonomy" id="2800327"/>
    <lineage>
        <taxon>Bacteria</taxon>
        <taxon>Pseudomonadati</taxon>
        <taxon>Pseudomonadota</taxon>
        <taxon>Alphaproteobacteria</taxon>
        <taxon>Hyphomicrobiales</taxon>
        <taxon>Aestuariivirgaceae</taxon>
        <taxon>Taklimakanibacter</taxon>
    </lineage>
</organism>
<reference evidence="1" key="1">
    <citation type="submission" date="2021-01" db="EMBL/GenBank/DDBJ databases">
        <authorList>
            <person name="Sun Q."/>
        </authorList>
    </citation>
    <scope>NUCLEOTIDE SEQUENCE</scope>
    <source>
        <strain evidence="1">YIM B02566</strain>
    </source>
</reference>
<dbReference type="Proteomes" id="UP000616151">
    <property type="component" value="Unassembled WGS sequence"/>
</dbReference>
<keyword evidence="2" id="KW-1185">Reference proteome</keyword>
<dbReference type="EMBL" id="JAENHL010000007">
    <property type="protein sequence ID" value="MBK1867746.1"/>
    <property type="molecule type" value="Genomic_DNA"/>
</dbReference>
<accession>A0ACC5R502</accession>
<sequence length="109" mass="12249">MRIKLCLCAFLLFCGLAAVPAGAVDTLRIYRLDGSKQCEEGKTGRSLARDAQALRRLGIAIRSMKKLHHPTMVNIMMCGATSTRANTYVIRASDWRRHGKRLSGFKRWP</sequence>
<protein>
    <submittedName>
        <fullName evidence="1">Uncharacterized protein</fullName>
    </submittedName>
</protein>
<gene>
    <name evidence="1" type="ORF">JHL16_15415</name>
</gene>
<evidence type="ECO:0000313" key="2">
    <source>
        <dbReference type="Proteomes" id="UP000616151"/>
    </source>
</evidence>
<name>A0ACC5R502_9HYPH</name>
<proteinExistence type="predicted"/>